<feature type="region of interest" description="Disordered" evidence="1">
    <location>
        <begin position="176"/>
        <end position="274"/>
    </location>
</feature>
<keyword evidence="4" id="KW-1185">Reference proteome</keyword>
<feature type="region of interest" description="Disordered" evidence="1">
    <location>
        <begin position="287"/>
        <end position="341"/>
    </location>
</feature>
<dbReference type="AlphaFoldDB" id="A0A6A6DRM1"/>
<dbReference type="Gene3D" id="2.20.70.10">
    <property type="match status" value="1"/>
</dbReference>
<protein>
    <recommendedName>
        <fullName evidence="2">WW domain-containing protein</fullName>
    </recommendedName>
</protein>
<dbReference type="InterPro" id="IPR001202">
    <property type="entry name" value="WW_dom"/>
</dbReference>
<dbReference type="SUPFAM" id="SSF51045">
    <property type="entry name" value="WW domain"/>
    <property type="match status" value="1"/>
</dbReference>
<feature type="compositionally biased region" description="Low complexity" evidence="1">
    <location>
        <begin position="88"/>
        <end position="97"/>
    </location>
</feature>
<name>A0A6A6DRM1_9PEZI</name>
<dbReference type="InterPro" id="IPR036020">
    <property type="entry name" value="WW_dom_sf"/>
</dbReference>
<feature type="compositionally biased region" description="Polar residues" evidence="1">
    <location>
        <begin position="287"/>
        <end position="313"/>
    </location>
</feature>
<proteinExistence type="predicted"/>
<feature type="compositionally biased region" description="Low complexity" evidence="1">
    <location>
        <begin position="249"/>
        <end position="258"/>
    </location>
</feature>
<evidence type="ECO:0000313" key="4">
    <source>
        <dbReference type="Proteomes" id="UP000800200"/>
    </source>
</evidence>
<feature type="compositionally biased region" description="Low complexity" evidence="1">
    <location>
        <begin position="319"/>
        <end position="328"/>
    </location>
</feature>
<feature type="region of interest" description="Disordered" evidence="1">
    <location>
        <begin position="411"/>
        <end position="441"/>
    </location>
</feature>
<dbReference type="SMART" id="SM00456">
    <property type="entry name" value="WW"/>
    <property type="match status" value="1"/>
</dbReference>
<feature type="compositionally biased region" description="Polar residues" evidence="1">
    <location>
        <begin position="71"/>
        <end position="82"/>
    </location>
</feature>
<feature type="compositionally biased region" description="Low complexity" evidence="1">
    <location>
        <begin position="419"/>
        <end position="440"/>
    </location>
</feature>
<feature type="compositionally biased region" description="Polar residues" evidence="1">
    <location>
        <begin position="176"/>
        <end position="198"/>
    </location>
</feature>
<evidence type="ECO:0000256" key="1">
    <source>
        <dbReference type="SAM" id="MobiDB-lite"/>
    </source>
</evidence>
<reference evidence="3" key="1">
    <citation type="journal article" date="2020" name="Stud. Mycol.">
        <title>101 Dothideomycetes genomes: a test case for predicting lifestyles and emergence of pathogens.</title>
        <authorList>
            <person name="Haridas S."/>
            <person name="Albert R."/>
            <person name="Binder M."/>
            <person name="Bloem J."/>
            <person name="Labutti K."/>
            <person name="Salamov A."/>
            <person name="Andreopoulos B."/>
            <person name="Baker S."/>
            <person name="Barry K."/>
            <person name="Bills G."/>
            <person name="Bluhm B."/>
            <person name="Cannon C."/>
            <person name="Castanera R."/>
            <person name="Culley D."/>
            <person name="Daum C."/>
            <person name="Ezra D."/>
            <person name="Gonzalez J."/>
            <person name="Henrissat B."/>
            <person name="Kuo A."/>
            <person name="Liang C."/>
            <person name="Lipzen A."/>
            <person name="Lutzoni F."/>
            <person name="Magnuson J."/>
            <person name="Mondo S."/>
            <person name="Nolan M."/>
            <person name="Ohm R."/>
            <person name="Pangilinan J."/>
            <person name="Park H.-J."/>
            <person name="Ramirez L."/>
            <person name="Alfaro M."/>
            <person name="Sun H."/>
            <person name="Tritt A."/>
            <person name="Yoshinaga Y."/>
            <person name="Zwiers L.-H."/>
            <person name="Turgeon B."/>
            <person name="Goodwin S."/>
            <person name="Spatafora J."/>
            <person name="Crous P."/>
            <person name="Grigoriev I."/>
        </authorList>
    </citation>
    <scope>NUCLEOTIDE SEQUENCE</scope>
    <source>
        <strain evidence="3">CBS 207.26</strain>
    </source>
</reference>
<feature type="domain" description="WW" evidence="2">
    <location>
        <begin position="2"/>
        <end position="35"/>
    </location>
</feature>
<evidence type="ECO:0000313" key="3">
    <source>
        <dbReference type="EMBL" id="KAF2180859.1"/>
    </source>
</evidence>
<dbReference type="EMBL" id="ML994655">
    <property type="protein sequence ID" value="KAF2180859.1"/>
    <property type="molecule type" value="Genomic_DNA"/>
</dbReference>
<feature type="region of interest" description="Disordered" evidence="1">
    <location>
        <begin position="28"/>
        <end position="108"/>
    </location>
</feature>
<organism evidence="3 4">
    <name type="scientific">Zopfia rhizophila CBS 207.26</name>
    <dbReference type="NCBI Taxonomy" id="1314779"/>
    <lineage>
        <taxon>Eukaryota</taxon>
        <taxon>Fungi</taxon>
        <taxon>Dikarya</taxon>
        <taxon>Ascomycota</taxon>
        <taxon>Pezizomycotina</taxon>
        <taxon>Dothideomycetes</taxon>
        <taxon>Dothideomycetes incertae sedis</taxon>
        <taxon>Zopfiaceae</taxon>
        <taxon>Zopfia</taxon>
    </lineage>
</organism>
<accession>A0A6A6DRM1</accession>
<evidence type="ECO:0000259" key="2">
    <source>
        <dbReference type="SMART" id="SM00456"/>
    </source>
</evidence>
<gene>
    <name evidence="3" type="ORF">K469DRAFT_692413</name>
</gene>
<feature type="compositionally biased region" description="Polar residues" evidence="1">
    <location>
        <begin position="42"/>
        <end position="56"/>
    </location>
</feature>
<dbReference type="Proteomes" id="UP000800200">
    <property type="component" value="Unassembled WGS sequence"/>
</dbReference>
<sequence>MSLPPHWVSQFDKQNGRICYVHKLSGATQYDFPNPGDEARNRPQTSVQQPRQPTLDSITSSMSTMSVSESGQPRYQGSNTPSAADRPQQYALQQAQAPGYPTPPPSVRPILTTVALPLQPRSYQTFRTPQPSHPLQFSVLNSNYAPGGDIGGRMSGQVQPNIHHDVNTSYAPTQTHQYASNQPLPSPASMLSNVQQAPPSFMPEQHMTSFPTQQQAPPIQKPVTSSQLPQQNEYQRTPWSQSPIPCNEQPQPQVQSPVSPLPANPVPANSSINQNFSTPAVQAVQPSVSEQFQPSPMLSVSQPVPVGQMSQACPPSSLPSPMLRPSNPGQVQQPTPAQPSVAAPQNSAVAIAPISEPMQPAPPAVFPPHTNVQRANNAPQNPMQPPQYHPNFPQCPAAPYVVTQPQCLANKDYPNHINGQSPQPQAAQTASGQQGISSSAKDFFKNNKGKLAVGAGVGGALLAGLVGVEIGDGIGYMFGGGYESGFESFGEGGGCDGGDYGGGGECADAGGGNSVDGYADPTAGGYGYDQAMLADSNAVTMQEQMFMQQQQAMITMNDASLANLQNDAAMSAAANASSYV</sequence>
<feature type="compositionally biased region" description="Polar residues" evidence="1">
    <location>
        <begin position="206"/>
        <end position="244"/>
    </location>
</feature>
<feature type="compositionally biased region" description="Low complexity" evidence="1">
    <location>
        <begin position="57"/>
        <end position="70"/>
    </location>
</feature>